<comment type="caution">
    <text evidence="2">The sequence shown here is derived from an EMBL/GenBank/DDBJ whole genome shotgun (WGS) entry which is preliminary data.</text>
</comment>
<evidence type="ECO:0000313" key="3">
    <source>
        <dbReference type="Proteomes" id="UP001634007"/>
    </source>
</evidence>
<feature type="compositionally biased region" description="Acidic residues" evidence="1">
    <location>
        <begin position="250"/>
        <end position="259"/>
    </location>
</feature>
<reference evidence="2 3" key="1">
    <citation type="submission" date="2024-11" db="EMBL/GenBank/DDBJ databases">
        <title>Chromosome-level genome assembly of Eucalyptus globulus Labill. provides insights into its genome evolution.</title>
        <authorList>
            <person name="Li X."/>
        </authorList>
    </citation>
    <scope>NUCLEOTIDE SEQUENCE [LARGE SCALE GENOMIC DNA]</scope>
    <source>
        <strain evidence="2">CL2024</strain>
        <tissue evidence="2">Fresh tender leaves</tissue>
    </source>
</reference>
<proteinExistence type="predicted"/>
<evidence type="ECO:0000256" key="1">
    <source>
        <dbReference type="SAM" id="MobiDB-lite"/>
    </source>
</evidence>
<dbReference type="PANTHER" id="PTHR46951">
    <property type="entry name" value="BED-TYPE DOMAIN-CONTAINING PROTEIN"/>
    <property type="match status" value="1"/>
</dbReference>
<dbReference type="EMBL" id="JBJKBG010000003">
    <property type="protein sequence ID" value="KAL3746124.1"/>
    <property type="molecule type" value="Genomic_DNA"/>
</dbReference>
<keyword evidence="3" id="KW-1185">Reference proteome</keyword>
<evidence type="ECO:0000313" key="2">
    <source>
        <dbReference type="EMBL" id="KAL3746124.1"/>
    </source>
</evidence>
<protein>
    <recommendedName>
        <fullName evidence="4">BED-type domain-containing protein</fullName>
    </recommendedName>
</protein>
<dbReference type="AlphaFoldDB" id="A0ABD3L363"/>
<dbReference type="PANTHER" id="PTHR46951:SF2">
    <property type="entry name" value="BED-TYPE DOMAIN-CONTAINING PROTEIN"/>
    <property type="match status" value="1"/>
</dbReference>
<gene>
    <name evidence="2" type="ORF">ACJRO7_015128</name>
</gene>
<accession>A0ABD3L363</accession>
<sequence length="259" mass="29782">MKDLIHYGDLYFRMRKRKRHEIAWQYCTVVDDNVGRVRCNFCGHAMWGGVTRLKQHLACIKGNVIPCRCCPPEVTAQIQEYLGNSSQENEENINGGREQVNDMIEGENEEQSQPDQEHWQKFVGESKEKLPHSLQNDEANKDGVSEQVNNIRGEGNEEQLQPKQECWQKSVSDDMFAYLCEAAFDYGWEARNLEYEMDFTPKNDEYDPAVEAAQHESKLAFWGDQSWRGEGCSGTKPVPSCQEYRMTSNDSDDGSELGF</sequence>
<dbReference type="Proteomes" id="UP001634007">
    <property type="component" value="Unassembled WGS sequence"/>
</dbReference>
<organism evidence="2 3">
    <name type="scientific">Eucalyptus globulus</name>
    <name type="common">Tasmanian blue gum</name>
    <dbReference type="NCBI Taxonomy" id="34317"/>
    <lineage>
        <taxon>Eukaryota</taxon>
        <taxon>Viridiplantae</taxon>
        <taxon>Streptophyta</taxon>
        <taxon>Embryophyta</taxon>
        <taxon>Tracheophyta</taxon>
        <taxon>Spermatophyta</taxon>
        <taxon>Magnoliopsida</taxon>
        <taxon>eudicotyledons</taxon>
        <taxon>Gunneridae</taxon>
        <taxon>Pentapetalae</taxon>
        <taxon>rosids</taxon>
        <taxon>malvids</taxon>
        <taxon>Myrtales</taxon>
        <taxon>Myrtaceae</taxon>
        <taxon>Myrtoideae</taxon>
        <taxon>Eucalypteae</taxon>
        <taxon>Eucalyptus</taxon>
    </lineage>
</organism>
<evidence type="ECO:0008006" key="4">
    <source>
        <dbReference type="Google" id="ProtNLM"/>
    </source>
</evidence>
<feature type="region of interest" description="Disordered" evidence="1">
    <location>
        <begin position="229"/>
        <end position="259"/>
    </location>
</feature>
<name>A0ABD3L363_EUCGL</name>